<evidence type="ECO:0000313" key="2">
    <source>
        <dbReference type="Proteomes" id="UP000285794"/>
    </source>
</evidence>
<name>A0A425XXS0_9BACT</name>
<evidence type="ECO:0000313" key="1">
    <source>
        <dbReference type="EMBL" id="RRG19521.1"/>
    </source>
</evidence>
<dbReference type="OrthoDB" id="1086461at2"/>
<dbReference type="EMBL" id="QQWG01000019">
    <property type="protein sequence ID" value="RRG19521.1"/>
    <property type="molecule type" value="Genomic_DNA"/>
</dbReference>
<dbReference type="RefSeq" id="WP_125031707.1">
    <property type="nucleotide sequence ID" value="NZ_JAPXVP010000017.1"/>
</dbReference>
<dbReference type="Pfam" id="PF16444">
    <property type="entry name" value="DUF5041"/>
    <property type="match status" value="1"/>
</dbReference>
<dbReference type="InterPro" id="IPR032222">
    <property type="entry name" value="DUF5041"/>
</dbReference>
<accession>A0A425XXS0</accession>
<proteinExistence type="predicted"/>
<reference evidence="1 2" key="1">
    <citation type="submission" date="2018-07" db="EMBL/GenBank/DDBJ databases">
        <title>Draft genome sequence of Ancylomarina sp. M1P.</title>
        <authorList>
            <person name="Yadav S."/>
            <person name="Villanueva L."/>
            <person name="Damste J.S.S."/>
        </authorList>
    </citation>
    <scope>NUCLEOTIDE SEQUENCE [LARGE SCALE GENOMIC DNA]</scope>
    <source>
        <strain evidence="1 2">M1P</strain>
    </source>
</reference>
<sequence length="224" mass="26532">MKKTLLIFCFISIFAIGTMSQVYEPDRRSQLERNDDYCEYMPEKLTKLDLIQALEVAGVRINIFDLGDFDKTYKLTISLDEYVDSKRLTTDIIFRGDNETTYYKENDERYFIDYIKQIKIFSKESDESLLLHIKTLSYDLKRKITFKLKNEEQYYSLKAYANTKWELNKKIPLLVYASSWERDGSEIICGSLLLEENEKGTDRILSSSPHYFIVSYEVREINNN</sequence>
<comment type="caution">
    <text evidence="1">The sequence shown here is derived from an EMBL/GenBank/DDBJ whole genome shotgun (WGS) entry which is preliminary data.</text>
</comment>
<dbReference type="Proteomes" id="UP000285794">
    <property type="component" value="Unassembled WGS sequence"/>
</dbReference>
<gene>
    <name evidence="1" type="ORF">DWB61_15020</name>
</gene>
<dbReference type="AlphaFoldDB" id="A0A425XXS0"/>
<organism evidence="1 2">
    <name type="scientific">Ancylomarina euxinus</name>
    <dbReference type="NCBI Taxonomy" id="2283627"/>
    <lineage>
        <taxon>Bacteria</taxon>
        <taxon>Pseudomonadati</taxon>
        <taxon>Bacteroidota</taxon>
        <taxon>Bacteroidia</taxon>
        <taxon>Marinilabiliales</taxon>
        <taxon>Marinifilaceae</taxon>
        <taxon>Ancylomarina</taxon>
    </lineage>
</organism>
<keyword evidence="2" id="KW-1185">Reference proteome</keyword>
<protein>
    <submittedName>
        <fullName evidence="1">DUF5041 domain-containing protein</fullName>
    </submittedName>
</protein>